<evidence type="ECO:0000256" key="1">
    <source>
        <dbReference type="SAM" id="MobiDB-lite"/>
    </source>
</evidence>
<accession>A0A9Q1GVI3</accession>
<evidence type="ECO:0000313" key="2">
    <source>
        <dbReference type="EMBL" id="KAJ8425979.1"/>
    </source>
</evidence>
<feature type="region of interest" description="Disordered" evidence="1">
    <location>
        <begin position="274"/>
        <end position="300"/>
    </location>
</feature>
<protein>
    <submittedName>
        <fullName evidence="2">Uncharacterized protein</fullName>
    </submittedName>
</protein>
<comment type="caution">
    <text evidence="2">The sequence shown here is derived from an EMBL/GenBank/DDBJ whole genome shotgun (WGS) entry which is preliminary data.</text>
</comment>
<keyword evidence="3" id="KW-1185">Reference proteome</keyword>
<name>A0A9Q1GVI3_9CARY</name>
<proteinExistence type="predicted"/>
<dbReference type="Proteomes" id="UP001153076">
    <property type="component" value="Unassembled WGS sequence"/>
</dbReference>
<dbReference type="AlphaFoldDB" id="A0A9Q1GVI3"/>
<organism evidence="2 3">
    <name type="scientific">Carnegiea gigantea</name>
    <dbReference type="NCBI Taxonomy" id="171969"/>
    <lineage>
        <taxon>Eukaryota</taxon>
        <taxon>Viridiplantae</taxon>
        <taxon>Streptophyta</taxon>
        <taxon>Embryophyta</taxon>
        <taxon>Tracheophyta</taxon>
        <taxon>Spermatophyta</taxon>
        <taxon>Magnoliopsida</taxon>
        <taxon>eudicotyledons</taxon>
        <taxon>Gunneridae</taxon>
        <taxon>Pentapetalae</taxon>
        <taxon>Caryophyllales</taxon>
        <taxon>Cactineae</taxon>
        <taxon>Cactaceae</taxon>
        <taxon>Cactoideae</taxon>
        <taxon>Echinocereeae</taxon>
        <taxon>Carnegiea</taxon>
    </lineage>
</organism>
<sequence length="300" mass="34093">MMFPRFLMTDEMALYILENFEWYRREVAFPPLPLPTNYKDLCLDFNLAAAKEAAWDFRLPEISQVVFFAMLLNDAVELDTLHGWMTEIMESALKELQFSTFKEWVRHNKGNILRAHCPKMDSDQEEGSESGDASSLSSNDDKKFYVAQAEWHFGFVTPSRGVLSFALPIPFIKMGLGPPWKAANYVRKTFKWPMRGAVRPPQLLLDNYHELYLHLDLAVAKEAARDFHIPEMIQAVSTPSCASKVCGGTCVRLDHSSTSSTFWWPQYRRRTNLGAGPGLLNGQNEDAESSDTPPPSSDDE</sequence>
<gene>
    <name evidence="2" type="ORF">Cgig2_029026</name>
</gene>
<reference evidence="2" key="1">
    <citation type="submission" date="2022-04" db="EMBL/GenBank/DDBJ databases">
        <title>Carnegiea gigantea Genome sequencing and assembly v2.</title>
        <authorList>
            <person name="Copetti D."/>
            <person name="Sanderson M.J."/>
            <person name="Burquez A."/>
            <person name="Wojciechowski M.F."/>
        </authorList>
    </citation>
    <scope>NUCLEOTIDE SEQUENCE</scope>
    <source>
        <strain evidence="2">SGP5-SGP5p</strain>
        <tissue evidence="2">Aerial part</tissue>
    </source>
</reference>
<evidence type="ECO:0000313" key="3">
    <source>
        <dbReference type="Proteomes" id="UP001153076"/>
    </source>
</evidence>
<feature type="region of interest" description="Disordered" evidence="1">
    <location>
        <begin position="116"/>
        <end position="139"/>
    </location>
</feature>
<dbReference type="EMBL" id="JAKOGI010001369">
    <property type="protein sequence ID" value="KAJ8425979.1"/>
    <property type="molecule type" value="Genomic_DNA"/>
</dbReference>